<evidence type="ECO:0000313" key="14">
    <source>
        <dbReference type="Proteomes" id="UP001431313"/>
    </source>
</evidence>
<dbReference type="PANTHER" id="PTHR11579:SF0">
    <property type="entry name" value="PROTEIN-L-ISOASPARTATE(D-ASPARTATE) O-METHYLTRANSFERASE"/>
    <property type="match status" value="1"/>
</dbReference>
<dbReference type="GO" id="GO:0032259">
    <property type="term" value="P:methylation"/>
    <property type="evidence" value="ECO:0007669"/>
    <property type="project" value="UniProtKB-KW"/>
</dbReference>
<name>A0ABT2CK44_9ACTN</name>
<evidence type="ECO:0000256" key="5">
    <source>
        <dbReference type="ARBA" id="ARBA00022490"/>
    </source>
</evidence>
<keyword evidence="8" id="KW-0949">S-adenosyl-L-methionine</keyword>
<evidence type="ECO:0000256" key="12">
    <source>
        <dbReference type="SAM" id="MobiDB-lite"/>
    </source>
</evidence>
<evidence type="ECO:0000256" key="3">
    <source>
        <dbReference type="ARBA" id="ARBA00011890"/>
    </source>
</evidence>
<evidence type="ECO:0000256" key="10">
    <source>
        <dbReference type="ARBA" id="ARBA00031323"/>
    </source>
</evidence>
<evidence type="ECO:0000256" key="2">
    <source>
        <dbReference type="ARBA" id="ARBA00005369"/>
    </source>
</evidence>
<reference evidence="13" key="1">
    <citation type="submission" date="2022-08" db="EMBL/GenBank/DDBJ databases">
        <authorList>
            <person name="Somphong A."/>
            <person name="Phongsopitanun W."/>
        </authorList>
    </citation>
    <scope>NUCLEOTIDE SEQUENCE</scope>
    <source>
        <strain evidence="13">LP05-1</strain>
    </source>
</reference>
<dbReference type="EC" id="2.1.1.77" evidence="3"/>
<organism evidence="13 14">
    <name type="scientific">Streptomyces pyxinae</name>
    <dbReference type="NCBI Taxonomy" id="2970734"/>
    <lineage>
        <taxon>Bacteria</taxon>
        <taxon>Bacillati</taxon>
        <taxon>Actinomycetota</taxon>
        <taxon>Actinomycetes</taxon>
        <taxon>Kitasatosporales</taxon>
        <taxon>Streptomycetaceae</taxon>
        <taxon>Streptomyces</taxon>
    </lineage>
</organism>
<feature type="region of interest" description="Disordered" evidence="12">
    <location>
        <begin position="239"/>
        <end position="262"/>
    </location>
</feature>
<evidence type="ECO:0000256" key="7">
    <source>
        <dbReference type="ARBA" id="ARBA00022679"/>
    </source>
</evidence>
<evidence type="ECO:0000256" key="4">
    <source>
        <dbReference type="ARBA" id="ARBA00013346"/>
    </source>
</evidence>
<keyword evidence="6 13" id="KW-0489">Methyltransferase</keyword>
<keyword evidence="14" id="KW-1185">Reference proteome</keyword>
<evidence type="ECO:0000256" key="11">
    <source>
        <dbReference type="ARBA" id="ARBA00031350"/>
    </source>
</evidence>
<dbReference type="EMBL" id="JANUGQ010000016">
    <property type="protein sequence ID" value="MCS0637782.1"/>
    <property type="molecule type" value="Genomic_DNA"/>
</dbReference>
<dbReference type="RefSeq" id="WP_258789034.1">
    <property type="nucleotide sequence ID" value="NZ_JANUGQ010000016.1"/>
</dbReference>
<evidence type="ECO:0000313" key="13">
    <source>
        <dbReference type="EMBL" id="MCS0637782.1"/>
    </source>
</evidence>
<dbReference type="InterPro" id="IPR029063">
    <property type="entry name" value="SAM-dependent_MTases_sf"/>
</dbReference>
<dbReference type="Proteomes" id="UP001431313">
    <property type="component" value="Unassembled WGS sequence"/>
</dbReference>
<sequence length="394" mass="42143">MSHLADRRARLAAEMERRGAWPDRAPWIRRAAAELPRQAFAPDRLWCWDGRAYTPVDRGEDPDRWAELVYPGPDDATITYVTRGVPGSSLSCEAIVADMLDSLLLEPGHTVLELGSGSGRNAALAARRAGPGRVTTVEVDEGLAATAAQNLKAVGAEVAVVVGDGAAGRPGGAPYDRVISTYAVDRVPWAWVAQTRPGGRIVTPWGRLGHVALTVAGDGRSASGWVQGLAAFMPARGTGGDRSWRRVRGDGPSEDERPFTRDVRRLAADSGNSGTSADGADSDAAVHLGFALRVALPEVRITTAADEDGMNAWLHDGDSSWATLSAVGGGRTVADQGGPRRLADELERAWDRWSAAGEPDLYDFGMTVEPGRQYVWCRDPGDPWWQAEDHVPAP</sequence>
<comment type="caution">
    <text evidence="13">The sequence shown here is derived from an EMBL/GenBank/DDBJ whole genome shotgun (WGS) entry which is preliminary data.</text>
</comment>
<dbReference type="Gene3D" id="3.40.50.150">
    <property type="entry name" value="Vaccinia Virus protein VP39"/>
    <property type="match status" value="1"/>
</dbReference>
<dbReference type="Pfam" id="PF01135">
    <property type="entry name" value="PCMT"/>
    <property type="match status" value="1"/>
</dbReference>
<dbReference type="InterPro" id="IPR000682">
    <property type="entry name" value="PCMT"/>
</dbReference>
<evidence type="ECO:0000256" key="6">
    <source>
        <dbReference type="ARBA" id="ARBA00022603"/>
    </source>
</evidence>
<feature type="compositionally biased region" description="Basic and acidic residues" evidence="12">
    <location>
        <begin position="242"/>
        <end position="262"/>
    </location>
</feature>
<keyword evidence="7" id="KW-0808">Transferase</keyword>
<evidence type="ECO:0000256" key="9">
    <source>
        <dbReference type="ARBA" id="ARBA00030757"/>
    </source>
</evidence>
<evidence type="ECO:0000256" key="1">
    <source>
        <dbReference type="ARBA" id="ARBA00004496"/>
    </source>
</evidence>
<accession>A0ABT2CK44</accession>
<gene>
    <name evidence="13" type="ORF">NX801_19350</name>
</gene>
<dbReference type="PANTHER" id="PTHR11579">
    <property type="entry name" value="PROTEIN-L-ISOASPARTATE O-METHYLTRANSFERASE"/>
    <property type="match status" value="1"/>
</dbReference>
<comment type="similarity">
    <text evidence="2">Belongs to the methyltransferase superfamily. L-isoaspartyl/D-aspartyl protein methyltransferase family.</text>
</comment>
<dbReference type="GO" id="GO:0008168">
    <property type="term" value="F:methyltransferase activity"/>
    <property type="evidence" value="ECO:0007669"/>
    <property type="project" value="UniProtKB-KW"/>
</dbReference>
<evidence type="ECO:0000256" key="8">
    <source>
        <dbReference type="ARBA" id="ARBA00022691"/>
    </source>
</evidence>
<dbReference type="SUPFAM" id="SSF53335">
    <property type="entry name" value="S-adenosyl-L-methionine-dependent methyltransferases"/>
    <property type="match status" value="1"/>
</dbReference>
<keyword evidence="5" id="KW-0963">Cytoplasm</keyword>
<proteinExistence type="inferred from homology"/>
<comment type="subcellular location">
    <subcellularLocation>
        <location evidence="1">Cytoplasm</location>
    </subcellularLocation>
</comment>
<protein>
    <recommendedName>
        <fullName evidence="4">Protein-L-isoaspartate O-methyltransferase</fullName>
        <ecNumber evidence="3">2.1.1.77</ecNumber>
    </recommendedName>
    <alternativeName>
        <fullName evidence="11">L-isoaspartyl protein carboxyl methyltransferase</fullName>
    </alternativeName>
    <alternativeName>
        <fullName evidence="9">Protein L-isoaspartyl methyltransferase</fullName>
    </alternativeName>
    <alternativeName>
        <fullName evidence="10">Protein-beta-aspartate methyltransferase</fullName>
    </alternativeName>
</protein>